<feature type="region of interest" description="Disordered" evidence="1">
    <location>
        <begin position="1"/>
        <end position="29"/>
    </location>
</feature>
<keyword evidence="3" id="KW-1185">Reference proteome</keyword>
<dbReference type="Proteomes" id="UP001054837">
    <property type="component" value="Unassembled WGS sequence"/>
</dbReference>
<evidence type="ECO:0000256" key="1">
    <source>
        <dbReference type="SAM" id="MobiDB-lite"/>
    </source>
</evidence>
<dbReference type="AlphaFoldDB" id="A0AAV4UFS5"/>
<name>A0AAV4UFS5_9ARAC</name>
<gene>
    <name evidence="2" type="ORF">CDAR_220451</name>
</gene>
<accession>A0AAV4UFS5</accession>
<proteinExistence type="predicted"/>
<reference evidence="2 3" key="1">
    <citation type="submission" date="2021-06" db="EMBL/GenBank/DDBJ databases">
        <title>Caerostris darwini draft genome.</title>
        <authorList>
            <person name="Kono N."/>
            <person name="Arakawa K."/>
        </authorList>
    </citation>
    <scope>NUCLEOTIDE SEQUENCE [LARGE SCALE GENOMIC DNA]</scope>
</reference>
<comment type="caution">
    <text evidence="2">The sequence shown here is derived from an EMBL/GenBank/DDBJ whole genome shotgun (WGS) entry which is preliminary data.</text>
</comment>
<feature type="compositionally biased region" description="Polar residues" evidence="1">
    <location>
        <begin position="77"/>
        <end position="86"/>
    </location>
</feature>
<feature type="region of interest" description="Disordered" evidence="1">
    <location>
        <begin position="44"/>
        <end position="86"/>
    </location>
</feature>
<evidence type="ECO:0000313" key="3">
    <source>
        <dbReference type="Proteomes" id="UP001054837"/>
    </source>
</evidence>
<evidence type="ECO:0000313" key="2">
    <source>
        <dbReference type="EMBL" id="GIY56555.1"/>
    </source>
</evidence>
<organism evidence="2 3">
    <name type="scientific">Caerostris darwini</name>
    <dbReference type="NCBI Taxonomy" id="1538125"/>
    <lineage>
        <taxon>Eukaryota</taxon>
        <taxon>Metazoa</taxon>
        <taxon>Ecdysozoa</taxon>
        <taxon>Arthropoda</taxon>
        <taxon>Chelicerata</taxon>
        <taxon>Arachnida</taxon>
        <taxon>Araneae</taxon>
        <taxon>Araneomorphae</taxon>
        <taxon>Entelegynae</taxon>
        <taxon>Araneoidea</taxon>
        <taxon>Araneidae</taxon>
        <taxon>Caerostris</taxon>
    </lineage>
</organism>
<dbReference type="EMBL" id="BPLQ01011204">
    <property type="protein sequence ID" value="GIY56555.1"/>
    <property type="molecule type" value="Genomic_DNA"/>
</dbReference>
<protein>
    <submittedName>
        <fullName evidence="2">Uncharacterized protein</fullName>
    </submittedName>
</protein>
<feature type="compositionally biased region" description="Polar residues" evidence="1">
    <location>
        <begin position="44"/>
        <end position="64"/>
    </location>
</feature>
<sequence length="86" mass="9219">MRSAPNASDSRGHNEECPMLSLGETPGNGGIKEIIDYQSISLYQQTQTAGPSPSALTRGDNSPRNEYPPMTIKTHAVSLQSPPHAQ</sequence>